<dbReference type="PANTHER" id="PTHR32108">
    <property type="entry name" value="DNA-DIRECTED RNA POLYMERASE SUBUNIT ALPHA"/>
    <property type="match status" value="1"/>
</dbReference>
<organism evidence="2 3">
    <name type="scientific">Punica granatum</name>
    <name type="common">Pomegranate</name>
    <dbReference type="NCBI Taxonomy" id="22663"/>
    <lineage>
        <taxon>Eukaryota</taxon>
        <taxon>Viridiplantae</taxon>
        <taxon>Streptophyta</taxon>
        <taxon>Embryophyta</taxon>
        <taxon>Tracheophyta</taxon>
        <taxon>Spermatophyta</taxon>
        <taxon>Magnoliopsida</taxon>
        <taxon>eudicotyledons</taxon>
        <taxon>Gunneridae</taxon>
        <taxon>Pentapetalae</taxon>
        <taxon>rosids</taxon>
        <taxon>malvids</taxon>
        <taxon>Myrtales</taxon>
        <taxon>Lythraceae</taxon>
        <taxon>Punica</taxon>
    </lineage>
</organism>
<evidence type="ECO:0000313" key="3">
    <source>
        <dbReference type="Proteomes" id="UP000233551"/>
    </source>
</evidence>
<dbReference type="Pfam" id="PF01585">
    <property type="entry name" value="G-patch"/>
    <property type="match status" value="1"/>
</dbReference>
<dbReference type="PROSITE" id="PS50174">
    <property type="entry name" value="G_PATCH"/>
    <property type="match status" value="1"/>
</dbReference>
<dbReference type="InterPro" id="IPR000467">
    <property type="entry name" value="G_patch_dom"/>
</dbReference>
<comment type="caution">
    <text evidence="2">The sequence shown here is derived from an EMBL/GenBank/DDBJ whole genome shotgun (WGS) entry which is preliminary data.</text>
</comment>
<evidence type="ECO:0000259" key="1">
    <source>
        <dbReference type="PROSITE" id="PS50174"/>
    </source>
</evidence>
<gene>
    <name evidence="2" type="ORF">CRG98_014422</name>
</gene>
<evidence type="ECO:0000313" key="2">
    <source>
        <dbReference type="EMBL" id="PKI65192.1"/>
    </source>
</evidence>
<dbReference type="Gene3D" id="3.10.10.10">
    <property type="entry name" value="HIV Type 1 Reverse Transcriptase, subunit A, domain 1"/>
    <property type="match status" value="1"/>
</dbReference>
<sequence>MAKSPAHISLLALLLSMEPHREALLRVLTAAQVPKETAPDMIEETVGSIFSNTISFSDDELPSEGWAHLRALHIVCKCNNYIIGRVMIDNSIGDDENFPFHLFETISVIWDYGEVGPSRADRMIGKALLRHNYIPGTCLGAHGQGINRPVEVEEYKNKRGLGFCPSYHEIIEARKGNNLHRRAAHYGKLNRGIPVPPLSHFFPEPPHIIGSTLDSPSSDFDDTPAALPVVYAVTEEIPLGVHIRLALHSNPNLRHVDLNPFEERLEEPGPIYFGERLDEDGQVPEIEESLRRLNDRQLTSVEPTEEINVGTEEEPRTLKIRTGLDPAQQTRMIDFLREYREVFAWSYVYMPEEVVKQINAGFLEVRNYSEWVANIVPVEKKDGRVQVCIDY</sequence>
<dbReference type="AlphaFoldDB" id="A0A2I0K9G7"/>
<reference evidence="2 3" key="1">
    <citation type="submission" date="2017-11" db="EMBL/GenBank/DDBJ databases">
        <title>De-novo sequencing of pomegranate (Punica granatum L.) genome.</title>
        <authorList>
            <person name="Akparov Z."/>
            <person name="Amiraslanov A."/>
            <person name="Hajiyeva S."/>
            <person name="Abbasov M."/>
            <person name="Kaur K."/>
            <person name="Hamwieh A."/>
            <person name="Solovyev V."/>
            <person name="Salamov A."/>
            <person name="Braich B."/>
            <person name="Kosarev P."/>
            <person name="Mahmoud A."/>
            <person name="Hajiyev E."/>
            <person name="Babayeva S."/>
            <person name="Izzatullayeva V."/>
            <person name="Mammadov A."/>
            <person name="Mammadov A."/>
            <person name="Sharifova S."/>
            <person name="Ojaghi J."/>
            <person name="Eynullazada K."/>
            <person name="Bayramov B."/>
            <person name="Abdulazimova A."/>
            <person name="Shahmuradov I."/>
        </authorList>
    </citation>
    <scope>NUCLEOTIDE SEQUENCE [LARGE SCALE GENOMIC DNA]</scope>
    <source>
        <strain evidence="3">cv. AG2017</strain>
        <tissue evidence="2">Leaf</tissue>
    </source>
</reference>
<accession>A0A2I0K9G7</accession>
<dbReference type="PANTHER" id="PTHR32108:SF9">
    <property type="entry name" value="REVERSE TRANSCRIPTASE RNASE H-LIKE DOMAIN-CONTAINING PROTEIN"/>
    <property type="match status" value="1"/>
</dbReference>
<name>A0A2I0K9G7_PUNGR</name>
<dbReference type="Proteomes" id="UP000233551">
    <property type="component" value="Unassembled WGS sequence"/>
</dbReference>
<dbReference type="EMBL" id="PGOL01000764">
    <property type="protein sequence ID" value="PKI65192.1"/>
    <property type="molecule type" value="Genomic_DNA"/>
</dbReference>
<protein>
    <recommendedName>
        <fullName evidence="1">G-patch domain-containing protein</fullName>
    </recommendedName>
</protein>
<keyword evidence="3" id="KW-1185">Reference proteome</keyword>
<proteinExistence type="predicted"/>
<dbReference type="GO" id="GO:0003676">
    <property type="term" value="F:nucleic acid binding"/>
    <property type="evidence" value="ECO:0007669"/>
    <property type="project" value="InterPro"/>
</dbReference>
<feature type="domain" description="G-patch" evidence="1">
    <location>
        <begin position="120"/>
        <end position="166"/>
    </location>
</feature>